<comment type="function">
    <text evidence="5">Catalyzes the phosphorylation of the 3'-hydroxyl group of dephosphocoenzyme A to form coenzyme A.</text>
</comment>
<organism evidence="7 8">
    <name type="scientific">Mesobacillus subterraneus</name>
    <dbReference type="NCBI Taxonomy" id="285983"/>
    <lineage>
        <taxon>Bacteria</taxon>
        <taxon>Bacillati</taxon>
        <taxon>Bacillota</taxon>
        <taxon>Bacilli</taxon>
        <taxon>Bacillales</taxon>
        <taxon>Bacillaceae</taxon>
        <taxon>Mesobacillus</taxon>
    </lineage>
</organism>
<dbReference type="GO" id="GO:0015937">
    <property type="term" value="P:coenzyme A biosynthetic process"/>
    <property type="evidence" value="ECO:0007669"/>
    <property type="project" value="UniProtKB-UniRule"/>
</dbReference>
<comment type="similarity">
    <text evidence="1 5">Belongs to the CoaE family.</text>
</comment>
<protein>
    <recommendedName>
        <fullName evidence="5 6">Dephospho-CoA kinase</fullName>
        <ecNumber evidence="5 6">2.7.1.24</ecNumber>
    </recommendedName>
    <alternativeName>
        <fullName evidence="5">Dephosphocoenzyme A kinase</fullName>
    </alternativeName>
</protein>
<comment type="subcellular location">
    <subcellularLocation>
        <location evidence="5">Cytoplasm</location>
    </subcellularLocation>
</comment>
<dbReference type="RefSeq" id="WP_125479462.1">
    <property type="nucleotide sequence ID" value="NZ_RSFW01000010.1"/>
</dbReference>
<evidence type="ECO:0000313" key="8">
    <source>
        <dbReference type="Proteomes" id="UP000279911"/>
    </source>
</evidence>
<sequence length="198" mass="21896">MSLVIGLTGGIASGKSTVSKMFTEMDITVIDADIEARLAVEPGEKAYNDIVSQFGTGILDEDGTINRPKLGSIIFNNEKKRLLLNSIVHPAVRERMAQKREAAEAANEKAVVLDIPLLFESKLTALVEKIILVYVDEKTQLVRLMERNGFSEEEALSRIKSQMPLKDKVELADAVIDNNGTIEQSRQQLVDILSEWGI</sequence>
<feature type="binding site" evidence="5">
    <location>
        <begin position="12"/>
        <end position="17"/>
    </location>
    <ligand>
        <name>ATP</name>
        <dbReference type="ChEBI" id="CHEBI:30616"/>
    </ligand>
</feature>
<dbReference type="HAMAP" id="MF_00376">
    <property type="entry name" value="Dephospho_CoA_kinase"/>
    <property type="match status" value="1"/>
</dbReference>
<keyword evidence="5" id="KW-0963">Cytoplasm</keyword>
<comment type="caution">
    <text evidence="7">The sequence shown here is derived from an EMBL/GenBank/DDBJ whole genome shotgun (WGS) entry which is preliminary data.</text>
</comment>
<comment type="catalytic activity">
    <reaction evidence="5">
        <text>3'-dephospho-CoA + ATP = ADP + CoA + H(+)</text>
        <dbReference type="Rhea" id="RHEA:18245"/>
        <dbReference type="ChEBI" id="CHEBI:15378"/>
        <dbReference type="ChEBI" id="CHEBI:30616"/>
        <dbReference type="ChEBI" id="CHEBI:57287"/>
        <dbReference type="ChEBI" id="CHEBI:57328"/>
        <dbReference type="ChEBI" id="CHEBI:456216"/>
        <dbReference type="EC" id="2.7.1.24"/>
    </reaction>
</comment>
<evidence type="ECO:0000256" key="2">
    <source>
        <dbReference type="ARBA" id="ARBA00022741"/>
    </source>
</evidence>
<dbReference type="CDD" id="cd02022">
    <property type="entry name" value="DPCK"/>
    <property type="match status" value="1"/>
</dbReference>
<dbReference type="Pfam" id="PF01121">
    <property type="entry name" value="CoaE"/>
    <property type="match status" value="1"/>
</dbReference>
<comment type="pathway">
    <text evidence="5">Cofactor biosynthesis; coenzyme A biosynthesis; CoA from (R)-pantothenate: step 5/5.</text>
</comment>
<dbReference type="UniPathway" id="UPA00241">
    <property type="reaction ID" value="UER00356"/>
</dbReference>
<evidence type="ECO:0000256" key="1">
    <source>
        <dbReference type="ARBA" id="ARBA00009018"/>
    </source>
</evidence>
<dbReference type="OrthoDB" id="9812943at2"/>
<reference evidence="8" key="1">
    <citation type="submission" date="2018-12" db="EMBL/GenBank/DDBJ databases">
        <title>Bacillus chawlae sp. nov., Bacillus glennii sp. nov., and Bacillus saganii sp. nov. Isolated from the Vehicle Assembly Building at Kennedy Space Center where the Viking Spacecraft were Assembled.</title>
        <authorList>
            <person name="Seuylemezian A."/>
            <person name="Vaishampayan P."/>
        </authorList>
    </citation>
    <scope>NUCLEOTIDE SEQUENCE [LARGE SCALE GENOMIC DNA]</scope>
    <source>
        <strain evidence="8">DSM 13966</strain>
    </source>
</reference>
<evidence type="ECO:0000256" key="3">
    <source>
        <dbReference type="ARBA" id="ARBA00022840"/>
    </source>
</evidence>
<gene>
    <name evidence="5" type="primary">coaE</name>
    <name evidence="7" type="ORF">EJA10_07835</name>
</gene>
<dbReference type="PANTHER" id="PTHR10695">
    <property type="entry name" value="DEPHOSPHO-COA KINASE-RELATED"/>
    <property type="match status" value="1"/>
</dbReference>
<dbReference type="AlphaFoldDB" id="A0A3R9FGV8"/>
<dbReference type="PANTHER" id="PTHR10695:SF46">
    <property type="entry name" value="BIFUNCTIONAL COENZYME A SYNTHASE-RELATED"/>
    <property type="match status" value="1"/>
</dbReference>
<dbReference type="STRING" id="285983.UB32_10020"/>
<evidence type="ECO:0000256" key="6">
    <source>
        <dbReference type="NCBIfam" id="TIGR00152"/>
    </source>
</evidence>
<dbReference type="InterPro" id="IPR001977">
    <property type="entry name" value="Depp_CoAkinase"/>
</dbReference>
<keyword evidence="2 5" id="KW-0547">Nucleotide-binding</keyword>
<dbReference type="NCBIfam" id="TIGR00152">
    <property type="entry name" value="dephospho-CoA kinase"/>
    <property type="match status" value="1"/>
</dbReference>
<dbReference type="FunFam" id="3.40.50.300:FF:000485">
    <property type="entry name" value="Dephospho-CoA kinase CAB5"/>
    <property type="match status" value="1"/>
</dbReference>
<dbReference type="GO" id="GO:0005737">
    <property type="term" value="C:cytoplasm"/>
    <property type="evidence" value="ECO:0007669"/>
    <property type="project" value="UniProtKB-SubCell"/>
</dbReference>
<dbReference type="EC" id="2.7.1.24" evidence="5 6"/>
<keyword evidence="3 5" id="KW-0067">ATP-binding</keyword>
<evidence type="ECO:0000313" key="7">
    <source>
        <dbReference type="EMBL" id="RSD27683.1"/>
    </source>
</evidence>
<proteinExistence type="inferred from homology"/>
<evidence type="ECO:0000256" key="5">
    <source>
        <dbReference type="HAMAP-Rule" id="MF_00376"/>
    </source>
</evidence>
<dbReference type="Gene3D" id="3.40.50.300">
    <property type="entry name" value="P-loop containing nucleotide triphosphate hydrolases"/>
    <property type="match status" value="1"/>
</dbReference>
<dbReference type="GO" id="GO:0004140">
    <property type="term" value="F:dephospho-CoA kinase activity"/>
    <property type="evidence" value="ECO:0007669"/>
    <property type="project" value="UniProtKB-UniRule"/>
</dbReference>
<evidence type="ECO:0000256" key="4">
    <source>
        <dbReference type="ARBA" id="ARBA00022993"/>
    </source>
</evidence>
<dbReference type="SUPFAM" id="SSF52540">
    <property type="entry name" value="P-loop containing nucleoside triphosphate hydrolases"/>
    <property type="match status" value="1"/>
</dbReference>
<keyword evidence="5 7" id="KW-0808">Transferase</keyword>
<dbReference type="EMBL" id="RSFW01000010">
    <property type="protein sequence ID" value="RSD27683.1"/>
    <property type="molecule type" value="Genomic_DNA"/>
</dbReference>
<keyword evidence="4 5" id="KW-0173">Coenzyme A biosynthesis</keyword>
<dbReference type="InterPro" id="IPR027417">
    <property type="entry name" value="P-loop_NTPase"/>
</dbReference>
<name>A0A3R9FGV8_9BACI</name>
<dbReference type="Proteomes" id="UP000279911">
    <property type="component" value="Unassembled WGS sequence"/>
</dbReference>
<accession>A0A3R9FGV8</accession>
<dbReference type="PROSITE" id="PS51219">
    <property type="entry name" value="DPCK"/>
    <property type="match status" value="1"/>
</dbReference>
<keyword evidence="5 7" id="KW-0418">Kinase</keyword>
<dbReference type="GO" id="GO:0005524">
    <property type="term" value="F:ATP binding"/>
    <property type="evidence" value="ECO:0007669"/>
    <property type="project" value="UniProtKB-UniRule"/>
</dbReference>